<dbReference type="GO" id="GO:0016020">
    <property type="term" value="C:membrane"/>
    <property type="evidence" value="ECO:0007669"/>
    <property type="project" value="GOC"/>
</dbReference>
<comment type="function">
    <text evidence="2 12">Catalyzes the hydrolysis of UDP-3-O-myristoyl-N-acetylglucosamine to form UDP-3-O-myristoylglucosamine and acetate, the committed step in lipid A biosynthesis.</text>
</comment>
<evidence type="ECO:0000313" key="13">
    <source>
        <dbReference type="EMBL" id="PYD68430.1"/>
    </source>
</evidence>
<dbReference type="InterPro" id="IPR011334">
    <property type="entry name" value="UDP-acyl_GlcNac_deAcase_C"/>
</dbReference>
<dbReference type="SUPFAM" id="SSF54211">
    <property type="entry name" value="Ribosomal protein S5 domain 2-like"/>
    <property type="match status" value="2"/>
</dbReference>
<keyword evidence="14" id="KW-1185">Reference proteome</keyword>
<comment type="cofactor">
    <cofactor evidence="1 12">
        <name>Zn(2+)</name>
        <dbReference type="ChEBI" id="CHEBI:29105"/>
    </cofactor>
</comment>
<evidence type="ECO:0000256" key="7">
    <source>
        <dbReference type="ARBA" id="ARBA00022723"/>
    </source>
</evidence>
<dbReference type="Pfam" id="PF03331">
    <property type="entry name" value="LpxC"/>
    <property type="match status" value="1"/>
</dbReference>
<reference evidence="13 14" key="1">
    <citation type="submission" date="2017-07" db="EMBL/GenBank/DDBJ databases">
        <title>A draft genome sequence of Komagataeibacter swingsii LMG 22125.</title>
        <authorList>
            <person name="Skraban J."/>
            <person name="Cleenwerck I."/>
            <person name="Vandamme P."/>
            <person name="Trcek J."/>
        </authorList>
    </citation>
    <scope>NUCLEOTIDE SEQUENCE [LARGE SCALE GENOMIC DNA]</scope>
    <source>
        <strain evidence="13 14">LMG 22125</strain>
    </source>
</reference>
<evidence type="ECO:0000256" key="12">
    <source>
        <dbReference type="HAMAP-Rule" id="MF_00388"/>
    </source>
</evidence>
<evidence type="ECO:0000256" key="2">
    <source>
        <dbReference type="ARBA" id="ARBA00002923"/>
    </source>
</evidence>
<proteinExistence type="inferred from homology"/>
<evidence type="ECO:0000256" key="4">
    <source>
        <dbReference type="ARBA" id="ARBA00012745"/>
    </source>
</evidence>
<comment type="similarity">
    <text evidence="12">Belongs to the LpxC family.</text>
</comment>
<dbReference type="Proteomes" id="UP000247371">
    <property type="component" value="Unassembled WGS sequence"/>
</dbReference>
<dbReference type="UniPathway" id="UPA00359">
    <property type="reaction ID" value="UER00478"/>
</dbReference>
<evidence type="ECO:0000256" key="9">
    <source>
        <dbReference type="ARBA" id="ARBA00022833"/>
    </source>
</evidence>
<dbReference type="EMBL" id="NKUB01000034">
    <property type="protein sequence ID" value="PYD68430.1"/>
    <property type="molecule type" value="Genomic_DNA"/>
</dbReference>
<dbReference type="NCBIfam" id="TIGR00325">
    <property type="entry name" value="lpxC"/>
    <property type="match status" value="1"/>
</dbReference>
<dbReference type="InterPro" id="IPR020568">
    <property type="entry name" value="Ribosomal_Su5_D2-typ_SF"/>
</dbReference>
<dbReference type="GO" id="GO:0103117">
    <property type="term" value="F:UDP-3-O-acyl-N-acetylglucosamine deacetylase activity"/>
    <property type="evidence" value="ECO:0007669"/>
    <property type="project" value="UniProtKB-UniRule"/>
</dbReference>
<dbReference type="Gene3D" id="3.30.1700.10">
    <property type="entry name" value="lpxc deacetylase, domain 2"/>
    <property type="match status" value="1"/>
</dbReference>
<evidence type="ECO:0000313" key="14">
    <source>
        <dbReference type="Proteomes" id="UP000247371"/>
    </source>
</evidence>
<dbReference type="GO" id="GO:0046872">
    <property type="term" value="F:metal ion binding"/>
    <property type="evidence" value="ECO:0007669"/>
    <property type="project" value="UniProtKB-KW"/>
</dbReference>
<keyword evidence="8 12" id="KW-0378">Hydrolase</keyword>
<feature type="binding site" evidence="12">
    <location>
        <position position="280"/>
    </location>
    <ligand>
        <name>Zn(2+)</name>
        <dbReference type="ChEBI" id="CHEBI:29105"/>
    </ligand>
</feature>
<dbReference type="EC" id="3.5.1.108" evidence="4 12"/>
<comment type="catalytic activity">
    <reaction evidence="11 12">
        <text>a UDP-3-O-[(3R)-3-hydroxyacyl]-N-acetyl-alpha-D-glucosamine + H2O = a UDP-3-O-[(3R)-3-hydroxyacyl]-alpha-D-glucosamine + acetate</text>
        <dbReference type="Rhea" id="RHEA:67816"/>
        <dbReference type="ChEBI" id="CHEBI:15377"/>
        <dbReference type="ChEBI" id="CHEBI:30089"/>
        <dbReference type="ChEBI" id="CHEBI:137740"/>
        <dbReference type="ChEBI" id="CHEBI:173225"/>
        <dbReference type="EC" id="3.5.1.108"/>
    </reaction>
</comment>
<feature type="binding site" evidence="12">
    <location>
        <position position="117"/>
    </location>
    <ligand>
        <name>Zn(2+)</name>
        <dbReference type="ChEBI" id="CHEBI:29105"/>
    </ligand>
</feature>
<evidence type="ECO:0000256" key="3">
    <source>
        <dbReference type="ARBA" id="ARBA00005002"/>
    </source>
</evidence>
<gene>
    <name evidence="12" type="primary">lpxC</name>
    <name evidence="13" type="ORF">CFR76_15245</name>
</gene>
<dbReference type="GO" id="GO:0009245">
    <property type="term" value="P:lipid A biosynthetic process"/>
    <property type="evidence" value="ECO:0007669"/>
    <property type="project" value="UniProtKB-UniRule"/>
</dbReference>
<evidence type="ECO:0000256" key="5">
    <source>
        <dbReference type="ARBA" id="ARBA00022516"/>
    </source>
</evidence>
<keyword evidence="7 12" id="KW-0479">Metal-binding</keyword>
<feature type="binding site" evidence="12">
    <location>
        <position position="276"/>
    </location>
    <ligand>
        <name>Zn(2+)</name>
        <dbReference type="ChEBI" id="CHEBI:29105"/>
    </ligand>
</feature>
<evidence type="ECO:0000256" key="6">
    <source>
        <dbReference type="ARBA" id="ARBA00022556"/>
    </source>
</evidence>
<keyword evidence="10 12" id="KW-0443">Lipid metabolism</keyword>
<dbReference type="InterPro" id="IPR015870">
    <property type="entry name" value="UDP-acyl_N-AcGlcN_deAcase_N"/>
</dbReference>
<comment type="caution">
    <text evidence="13">The sequence shown here is derived from an EMBL/GenBank/DDBJ whole genome shotgun (WGS) entry which is preliminary data.</text>
</comment>
<dbReference type="HAMAP" id="MF_00388">
    <property type="entry name" value="LpxC"/>
    <property type="match status" value="1"/>
</dbReference>
<feature type="active site" description="Proton donor" evidence="12">
    <location>
        <position position="303"/>
    </location>
</feature>
<comment type="pathway">
    <text evidence="3 12">Glycolipid biosynthesis; lipid IV(A) biosynthesis; lipid IV(A) from (3R)-3-hydroxytetradecanoyl-[acyl-carrier-protein] and UDP-N-acetyl-alpha-D-glucosamine: step 2/6.</text>
</comment>
<name>A0A2V4R8C6_9PROT</name>
<evidence type="ECO:0000256" key="8">
    <source>
        <dbReference type="ARBA" id="ARBA00022801"/>
    </source>
</evidence>
<evidence type="ECO:0000256" key="1">
    <source>
        <dbReference type="ARBA" id="ARBA00001947"/>
    </source>
</evidence>
<keyword evidence="9 12" id="KW-0862">Zinc</keyword>
<dbReference type="AlphaFoldDB" id="A0A2V4R8C6"/>
<protein>
    <recommendedName>
        <fullName evidence="4 12">UDP-3-O-acyl-N-acetylglucosamine deacetylase</fullName>
        <shortName evidence="12">UDP-3-O-acyl-GlcNAc deacetylase</shortName>
        <ecNumber evidence="4 12">3.5.1.108</ecNumber>
    </recommendedName>
    <alternativeName>
        <fullName evidence="12">UDP-3-O-[R-3-hydroxymyristoyl]-N-acetylglucosamine deacetylase</fullName>
    </alternativeName>
</protein>
<dbReference type="PANTHER" id="PTHR33694">
    <property type="entry name" value="UDP-3-O-ACYL-N-ACETYLGLUCOSAMINE DEACETYLASE 1, MITOCHONDRIAL-RELATED"/>
    <property type="match status" value="1"/>
</dbReference>
<evidence type="ECO:0000256" key="11">
    <source>
        <dbReference type="ARBA" id="ARBA00024535"/>
    </source>
</evidence>
<organism evidence="13 14">
    <name type="scientific">Komagataeibacter swingsii</name>
    <dbReference type="NCBI Taxonomy" id="215220"/>
    <lineage>
        <taxon>Bacteria</taxon>
        <taxon>Pseudomonadati</taxon>
        <taxon>Pseudomonadota</taxon>
        <taxon>Alphaproteobacteria</taxon>
        <taxon>Acetobacterales</taxon>
        <taxon>Acetobacteraceae</taxon>
        <taxon>Komagataeibacter</taxon>
    </lineage>
</organism>
<dbReference type="Gene3D" id="3.30.230.20">
    <property type="entry name" value="lpxc deacetylase, domain 1"/>
    <property type="match status" value="1"/>
</dbReference>
<keyword evidence="6 12" id="KW-0441">Lipid A biosynthesis</keyword>
<dbReference type="InterPro" id="IPR004463">
    <property type="entry name" value="UDP-acyl_GlcNac_deAcase"/>
</dbReference>
<dbReference type="PANTHER" id="PTHR33694:SF1">
    <property type="entry name" value="UDP-3-O-ACYL-N-ACETYLGLUCOSAMINE DEACETYLASE 1, MITOCHONDRIAL-RELATED"/>
    <property type="match status" value="1"/>
</dbReference>
<accession>A0A2V4R8C6</accession>
<evidence type="ECO:0000256" key="10">
    <source>
        <dbReference type="ARBA" id="ARBA00023098"/>
    </source>
</evidence>
<keyword evidence="5 12" id="KW-0444">Lipid biosynthesis</keyword>
<sequence length="337" mass="36026">MPATVNSPTLPSRIQAMNGMLPQAPGPFGAASRQEGQMQHTIRQPISSVGTGLHTGRRIGLRLSPAPENTGIVFRRSDITLPPLAARYDTVVDTRLSTVLGCDGSDGHAERIATIEHLMAALAGCGVDNLFIDVDGPEIPVFDGSAAEFVFLLECAGITAQAAPRQHIHMERTVRVEDGDAFAELSPATQPGLTIDISIDFPAAAIGQQRYVTQVEPGAFRQHLSTARTFVLQPEIDYLHSVGLARGGSLDNAVVVNGDSVVNPSGLRHPDEFVRHKVLDAIGDLYLAGGMVSGHFRGHKSGHTLNNRLLRKVFAEQANWRRAPLGAPLSTPQPRAA</sequence>